<dbReference type="GO" id="GO:0050568">
    <property type="term" value="F:protein-glutamine glutaminase activity"/>
    <property type="evidence" value="ECO:0007669"/>
    <property type="project" value="UniProtKB-UniRule"/>
</dbReference>
<proteinExistence type="inferred from homology"/>
<keyword evidence="2 3" id="KW-0378">Hydrolase</keyword>
<dbReference type="RefSeq" id="WP_073066922.1">
    <property type="nucleotide sequence ID" value="NZ_FQUS01000020.1"/>
</dbReference>
<dbReference type="InterPro" id="IPR011324">
    <property type="entry name" value="Cytotoxic_necrot_fac-like_cat"/>
</dbReference>
<comment type="function">
    <text evidence="3">Probably deamidates glutamine residues to glutamate on methyl-accepting chemotaxis receptors (MCPs), playing an important role in chemotaxis.</text>
</comment>
<dbReference type="EMBL" id="FQUS01000020">
    <property type="protein sequence ID" value="SHG15496.1"/>
    <property type="molecule type" value="Genomic_DNA"/>
</dbReference>
<gene>
    <name evidence="3" type="primary">cheD</name>
    <name evidence="4" type="ORF">SAMN05443144_12046</name>
</gene>
<organism evidence="4 5">
    <name type="scientific">Fodinibius roseus</name>
    <dbReference type="NCBI Taxonomy" id="1194090"/>
    <lineage>
        <taxon>Bacteria</taxon>
        <taxon>Pseudomonadati</taxon>
        <taxon>Balneolota</taxon>
        <taxon>Balneolia</taxon>
        <taxon>Balneolales</taxon>
        <taxon>Balneolaceae</taxon>
        <taxon>Fodinibius</taxon>
    </lineage>
</organism>
<dbReference type="SUPFAM" id="SSF64438">
    <property type="entry name" value="CNF1/YfiH-like putative cysteine hydrolases"/>
    <property type="match status" value="1"/>
</dbReference>
<dbReference type="HAMAP" id="MF_01440">
    <property type="entry name" value="CheD"/>
    <property type="match status" value="1"/>
</dbReference>
<dbReference type="CDD" id="cd16352">
    <property type="entry name" value="CheD"/>
    <property type="match status" value="1"/>
</dbReference>
<dbReference type="InterPro" id="IPR038592">
    <property type="entry name" value="CheD-like_sf"/>
</dbReference>
<dbReference type="Pfam" id="PF03975">
    <property type="entry name" value="CheD"/>
    <property type="match status" value="1"/>
</dbReference>
<reference evidence="4 5" key="1">
    <citation type="submission" date="2016-11" db="EMBL/GenBank/DDBJ databases">
        <authorList>
            <person name="Jaros S."/>
            <person name="Januszkiewicz K."/>
            <person name="Wedrychowicz H."/>
        </authorList>
    </citation>
    <scope>NUCLEOTIDE SEQUENCE [LARGE SCALE GENOMIC DNA]</scope>
    <source>
        <strain evidence="4 5">DSM 21986</strain>
    </source>
</reference>
<comment type="catalytic activity">
    <reaction evidence="3">
        <text>L-glutaminyl-[protein] + H2O = L-glutamyl-[protein] + NH4(+)</text>
        <dbReference type="Rhea" id="RHEA:16441"/>
        <dbReference type="Rhea" id="RHEA-COMP:10207"/>
        <dbReference type="Rhea" id="RHEA-COMP:10208"/>
        <dbReference type="ChEBI" id="CHEBI:15377"/>
        <dbReference type="ChEBI" id="CHEBI:28938"/>
        <dbReference type="ChEBI" id="CHEBI:29973"/>
        <dbReference type="ChEBI" id="CHEBI:30011"/>
        <dbReference type="EC" id="3.5.1.44"/>
    </reaction>
</comment>
<keyword evidence="5" id="KW-1185">Reference proteome</keyword>
<evidence type="ECO:0000256" key="3">
    <source>
        <dbReference type="HAMAP-Rule" id="MF_01440"/>
    </source>
</evidence>
<evidence type="ECO:0000256" key="2">
    <source>
        <dbReference type="ARBA" id="ARBA00022801"/>
    </source>
</evidence>
<evidence type="ECO:0000313" key="5">
    <source>
        <dbReference type="Proteomes" id="UP000184041"/>
    </source>
</evidence>
<dbReference type="OrthoDB" id="9807202at2"/>
<accession>A0A1M5HHS3</accession>
<dbReference type="STRING" id="1194090.SAMN05443144_12046"/>
<dbReference type="Proteomes" id="UP000184041">
    <property type="component" value="Unassembled WGS sequence"/>
</dbReference>
<sequence>MKTVVGVSDLRVSSNSHEIIITYALGSCLGIAMYDPAEMVGGLLHVMLPLSKSDPQKAIAKPAMYVDSGLNLLLNKMYRLGAKKGNLVVSVAGGATMKRRAKDDYFKIGKRNFTVFRKLLWKNGFMIANQDVGGTISRTMAIRMSDGIVTINKKPIKAH</sequence>
<dbReference type="EC" id="3.5.1.44" evidence="3"/>
<name>A0A1M5HHS3_9BACT</name>
<dbReference type="InterPro" id="IPR005659">
    <property type="entry name" value="Chemorcpt_Glu_NH3ase_CheD"/>
</dbReference>
<protein>
    <recommendedName>
        <fullName evidence="3">Probable chemoreceptor glutamine deamidase CheD</fullName>
        <ecNumber evidence="3">3.5.1.44</ecNumber>
    </recommendedName>
</protein>
<evidence type="ECO:0000256" key="1">
    <source>
        <dbReference type="ARBA" id="ARBA00022500"/>
    </source>
</evidence>
<dbReference type="AlphaFoldDB" id="A0A1M5HHS3"/>
<dbReference type="Gene3D" id="3.30.1330.200">
    <property type="match status" value="1"/>
</dbReference>
<dbReference type="PANTHER" id="PTHR35147:SF1">
    <property type="entry name" value="CHEMORECEPTOR GLUTAMINE DEAMIDASE CHED-RELATED"/>
    <property type="match status" value="1"/>
</dbReference>
<dbReference type="PANTHER" id="PTHR35147">
    <property type="entry name" value="CHEMORECEPTOR GLUTAMINE DEAMIDASE CHED-RELATED"/>
    <property type="match status" value="1"/>
</dbReference>
<keyword evidence="1 3" id="KW-0145">Chemotaxis</keyword>
<dbReference type="GO" id="GO:0006935">
    <property type="term" value="P:chemotaxis"/>
    <property type="evidence" value="ECO:0007669"/>
    <property type="project" value="UniProtKB-UniRule"/>
</dbReference>
<comment type="similarity">
    <text evidence="3">Belongs to the CheD family.</text>
</comment>
<evidence type="ECO:0000313" key="4">
    <source>
        <dbReference type="EMBL" id="SHG15496.1"/>
    </source>
</evidence>